<comment type="cofactor">
    <cofactor evidence="1">
        <name>(6R)-5,10-methylene-5,6,7,8-tetrahydrofolate</name>
        <dbReference type="ChEBI" id="CHEBI:15636"/>
    </cofactor>
</comment>
<dbReference type="PROSITE" id="PS51645">
    <property type="entry name" value="PHR_CRY_ALPHA_BETA"/>
    <property type="match status" value="1"/>
</dbReference>
<proteinExistence type="inferred from homology"/>
<dbReference type="NCBIfam" id="NF007955">
    <property type="entry name" value="PRK10674.1"/>
    <property type="match status" value="1"/>
</dbReference>
<dbReference type="Proteomes" id="UP001199044">
    <property type="component" value="Unassembled WGS sequence"/>
</dbReference>
<reference evidence="10" key="1">
    <citation type="submission" date="2023-07" db="EMBL/GenBank/DDBJ databases">
        <title>Molecular identification of indigenous halophilic bacteria isolated from red sea cost, biodegradation of synthetic dyes and assessment of degraded metabolite toxicity.</title>
        <authorList>
            <person name="Chaieb K."/>
            <person name="Altayb H.N."/>
        </authorList>
    </citation>
    <scope>NUCLEOTIDE SEQUENCE [LARGE SCALE GENOMIC DNA]</scope>
    <source>
        <strain evidence="10">K20</strain>
    </source>
</reference>
<dbReference type="InterPro" id="IPR014729">
    <property type="entry name" value="Rossmann-like_a/b/a_fold"/>
</dbReference>
<dbReference type="PANTHER" id="PTHR11455">
    <property type="entry name" value="CRYPTOCHROME"/>
    <property type="match status" value="1"/>
</dbReference>
<keyword evidence="5 7" id="KW-0274">FAD</keyword>
<dbReference type="InterPro" id="IPR002081">
    <property type="entry name" value="Cryptochrome/DNA_photolyase_1"/>
</dbReference>
<dbReference type="SUPFAM" id="SSF48173">
    <property type="entry name" value="Cryptochrome/photolyase FAD-binding domain"/>
    <property type="match status" value="1"/>
</dbReference>
<dbReference type="Pfam" id="PF03441">
    <property type="entry name" value="FAD_binding_7"/>
    <property type="match status" value="1"/>
</dbReference>
<dbReference type="InterPro" id="IPR006050">
    <property type="entry name" value="DNA_photolyase_N"/>
</dbReference>
<gene>
    <name evidence="9" type="primary">phrB</name>
    <name evidence="9" type="ORF">LDJ79_22645</name>
</gene>
<evidence type="ECO:0000256" key="4">
    <source>
        <dbReference type="ARBA" id="ARBA00022630"/>
    </source>
</evidence>
<feature type="domain" description="Photolyase/cryptochrome alpha/beta" evidence="8">
    <location>
        <begin position="1"/>
        <end position="133"/>
    </location>
</feature>
<comment type="similarity">
    <text evidence="3">Belongs to the DNA photolyase class-1 family.</text>
</comment>
<comment type="cofactor">
    <cofactor evidence="2">
        <name>FAD</name>
        <dbReference type="ChEBI" id="CHEBI:57692"/>
    </cofactor>
</comment>
<evidence type="ECO:0000256" key="2">
    <source>
        <dbReference type="ARBA" id="ARBA00001974"/>
    </source>
</evidence>
<keyword evidence="4 7" id="KW-0285">Flavoprotein</keyword>
<evidence type="ECO:0000256" key="3">
    <source>
        <dbReference type="ARBA" id="ARBA00005862"/>
    </source>
</evidence>
<accession>A0ABS7YTB3</accession>
<organism evidence="9 10">
    <name type="scientific">Vibrio tritonius</name>
    <dbReference type="NCBI Taxonomy" id="1435069"/>
    <lineage>
        <taxon>Bacteria</taxon>
        <taxon>Pseudomonadati</taxon>
        <taxon>Pseudomonadota</taxon>
        <taxon>Gammaproteobacteria</taxon>
        <taxon>Vibrionales</taxon>
        <taxon>Vibrionaceae</taxon>
        <taxon>Vibrio</taxon>
    </lineage>
</organism>
<keyword evidence="10" id="KW-1185">Reference proteome</keyword>
<keyword evidence="6 7" id="KW-0157">Chromophore</keyword>
<comment type="similarity">
    <text evidence="7">Belongs to the DNA photolyase family.</text>
</comment>
<dbReference type="GO" id="GO:0003904">
    <property type="term" value="F:deoxyribodipyrimidine photo-lyase activity"/>
    <property type="evidence" value="ECO:0007669"/>
    <property type="project" value="UniProtKB-EC"/>
</dbReference>
<dbReference type="Gene3D" id="1.10.579.10">
    <property type="entry name" value="DNA Cyclobutane Dipyrimidine Photolyase, subunit A, domain 3"/>
    <property type="match status" value="1"/>
</dbReference>
<dbReference type="InterPro" id="IPR036155">
    <property type="entry name" value="Crypto/Photolyase_N_sf"/>
</dbReference>
<dbReference type="RefSeq" id="WP_225252212.1">
    <property type="nucleotide sequence ID" value="NZ_JAIWIU010000219.1"/>
</dbReference>
<evidence type="ECO:0000259" key="8">
    <source>
        <dbReference type="PROSITE" id="PS51645"/>
    </source>
</evidence>
<dbReference type="Pfam" id="PF00875">
    <property type="entry name" value="DNA_photolyase"/>
    <property type="match status" value="1"/>
</dbReference>
<evidence type="ECO:0000313" key="9">
    <source>
        <dbReference type="EMBL" id="MCA2018930.1"/>
    </source>
</evidence>
<dbReference type="InterPro" id="IPR005101">
    <property type="entry name" value="Cryptochr/Photolyase_FAD-bd"/>
</dbReference>
<name>A0ABS7YTB3_9VIBR</name>
<comment type="caution">
    <text evidence="9">The sequence shown here is derived from an EMBL/GenBank/DDBJ whole genome shotgun (WGS) entry which is preliminary data.</text>
</comment>
<dbReference type="Gene3D" id="1.25.40.80">
    <property type="match status" value="1"/>
</dbReference>
<dbReference type="PANTHER" id="PTHR11455:SF9">
    <property type="entry name" value="CRYPTOCHROME CIRCADIAN CLOCK 5 ISOFORM X1"/>
    <property type="match status" value="1"/>
</dbReference>
<evidence type="ECO:0000256" key="1">
    <source>
        <dbReference type="ARBA" id="ARBA00001932"/>
    </source>
</evidence>
<evidence type="ECO:0000256" key="7">
    <source>
        <dbReference type="RuleBase" id="RU004182"/>
    </source>
</evidence>
<evidence type="ECO:0000313" key="10">
    <source>
        <dbReference type="Proteomes" id="UP001199044"/>
    </source>
</evidence>
<dbReference type="SUPFAM" id="SSF52425">
    <property type="entry name" value="Cryptochrome/photolyase, N-terminal domain"/>
    <property type="match status" value="1"/>
</dbReference>
<protein>
    <submittedName>
        <fullName evidence="9">Deoxyribodipyrimidine photo-lyase</fullName>
        <ecNumber evidence="9">4.1.99.3</ecNumber>
    </submittedName>
</protein>
<dbReference type="PROSITE" id="PS00691">
    <property type="entry name" value="DNA_PHOTOLYASES_1_2"/>
    <property type="match status" value="1"/>
</dbReference>
<dbReference type="InterPro" id="IPR036134">
    <property type="entry name" value="Crypto/Photolyase_FAD-like_sf"/>
</dbReference>
<dbReference type="PRINTS" id="PR00147">
    <property type="entry name" value="DNAPHOTLYASE"/>
</dbReference>
<evidence type="ECO:0000256" key="5">
    <source>
        <dbReference type="ARBA" id="ARBA00022827"/>
    </source>
</evidence>
<dbReference type="EMBL" id="JAIWIU010000219">
    <property type="protein sequence ID" value="MCA2018930.1"/>
    <property type="molecule type" value="Genomic_DNA"/>
</dbReference>
<sequence length="471" mass="55003">MQIVWLRRDLRTIDNSALNRAIATQQPTIAVFTATPEQWASHDMAPIQADLIYRRLFELKDELSQLNIPLCYIQVPDFVQASHWVAQFAFQLGAQRVLANKEYEINEIRRDELCEQKLAEQGIDWLALEDKCVQAPGSVRNKQGEYFKVFTPFKRAWLAQMQPIKITKTIAAKKVESWPEAISSCLWSDGQDFDYPRLDSSHWGVSFDDIRQQLREFCRDKVANYQQERDFPALESTSQLSPYLALGFISARQCMARLYAEAQPTGLTPGAETWLSELIWREFYQHLLHFEPKLCRHLDFNAWGKHVPWLNDKVLFQAWCEGRTGYPIVDAAMRQLNSTGWMHNRLRMIVASFLTKDLHIDWRWGERYFMSQLIDGDFAANNGGWQWCASTGCDGQPYFRIFNPTSQSEKFDGEGHFIRRWIPELQNIESKWIHEPWKAPNFSSFAYPKPIIDHKAEREVALASYKQAKEY</sequence>
<dbReference type="Gene3D" id="3.40.50.620">
    <property type="entry name" value="HUPs"/>
    <property type="match status" value="1"/>
</dbReference>
<evidence type="ECO:0000256" key="6">
    <source>
        <dbReference type="ARBA" id="ARBA00022991"/>
    </source>
</evidence>
<dbReference type="PROSITE" id="PS00394">
    <property type="entry name" value="DNA_PHOTOLYASES_1_1"/>
    <property type="match status" value="1"/>
</dbReference>
<dbReference type="InterPro" id="IPR018394">
    <property type="entry name" value="DNA_photolyase_1_CS_C"/>
</dbReference>
<keyword evidence="9" id="KW-0456">Lyase</keyword>
<dbReference type="EC" id="4.1.99.3" evidence="9"/>